<gene>
    <name evidence="6" type="ORF">A1Q1_01970</name>
</gene>
<keyword evidence="2" id="KW-0479">Metal-binding</keyword>
<evidence type="ECO:0000256" key="2">
    <source>
        <dbReference type="ARBA" id="ARBA00022723"/>
    </source>
</evidence>
<proteinExistence type="inferred from homology"/>
<evidence type="ECO:0000259" key="5">
    <source>
        <dbReference type="Pfam" id="PF04828"/>
    </source>
</evidence>
<dbReference type="GeneID" id="25985484"/>
<dbReference type="Gene3D" id="3.90.1590.10">
    <property type="entry name" value="glutathione-dependent formaldehyde- activating enzyme (gfa)"/>
    <property type="match status" value="1"/>
</dbReference>
<dbReference type="OrthoDB" id="9985472at2759"/>
<comment type="similarity">
    <text evidence="1">Belongs to the Gfa family.</text>
</comment>
<dbReference type="KEGG" id="tasa:A1Q1_01970"/>
<dbReference type="GO" id="GO:0016846">
    <property type="term" value="F:carbon-sulfur lyase activity"/>
    <property type="evidence" value="ECO:0007669"/>
    <property type="project" value="InterPro"/>
</dbReference>
<sequence length="132" mass="14601">MTRHGSCLCVRPGQRHQGRHRLLLLQLPEDGHGWVSPDDVKVTKGTPKVYQDNSTRSGKPMTRSFCGDCGTPLWSDPSATPGVRYLKVGTLEDPHSVDLKMELFVDKAIPSTVHPQKGQTQLDSQMQPVKAN</sequence>
<dbReference type="HOGENOM" id="CLU_1918547_0_0_1"/>
<reference evidence="6 7" key="1">
    <citation type="journal article" date="2012" name="Eukaryot. Cell">
        <title>Draft genome sequence of CBS 2479, the standard type strain of Trichosporon asahii.</title>
        <authorList>
            <person name="Yang R.Y."/>
            <person name="Li H.T."/>
            <person name="Zhu H."/>
            <person name="Zhou G.P."/>
            <person name="Wang M."/>
            <person name="Wang L."/>
        </authorList>
    </citation>
    <scope>NUCLEOTIDE SEQUENCE [LARGE SCALE GENOMIC DNA]</scope>
    <source>
        <strain evidence="7">ATCC 90039 / CBS 2479 / JCM 2466 / KCTC 7840 / NCYC 2677 / UAMH 7654</strain>
    </source>
</reference>
<keyword evidence="4" id="KW-0456">Lyase</keyword>
<dbReference type="Pfam" id="PF04828">
    <property type="entry name" value="GFA"/>
    <property type="match status" value="1"/>
</dbReference>
<dbReference type="GO" id="GO:0046872">
    <property type="term" value="F:metal ion binding"/>
    <property type="evidence" value="ECO:0007669"/>
    <property type="project" value="UniProtKB-KW"/>
</dbReference>
<dbReference type="SUPFAM" id="SSF51316">
    <property type="entry name" value="Mss4-like"/>
    <property type="match status" value="1"/>
</dbReference>
<keyword evidence="3" id="KW-0862">Zinc</keyword>
<dbReference type="RefSeq" id="XP_014180453.1">
    <property type="nucleotide sequence ID" value="XM_014324978.1"/>
</dbReference>
<dbReference type="PANTHER" id="PTHR33337:SF40">
    <property type="entry name" value="CENP-V_GFA DOMAIN-CONTAINING PROTEIN-RELATED"/>
    <property type="match status" value="1"/>
</dbReference>
<comment type="caution">
    <text evidence="6">The sequence shown here is derived from an EMBL/GenBank/DDBJ whole genome shotgun (WGS) entry which is preliminary data.</text>
</comment>
<evidence type="ECO:0000256" key="1">
    <source>
        <dbReference type="ARBA" id="ARBA00005495"/>
    </source>
</evidence>
<evidence type="ECO:0000256" key="3">
    <source>
        <dbReference type="ARBA" id="ARBA00022833"/>
    </source>
</evidence>
<evidence type="ECO:0000256" key="4">
    <source>
        <dbReference type="ARBA" id="ARBA00023239"/>
    </source>
</evidence>
<dbReference type="VEuPathDB" id="FungiDB:A1Q1_01970"/>
<dbReference type="PANTHER" id="PTHR33337">
    <property type="entry name" value="GFA DOMAIN-CONTAINING PROTEIN"/>
    <property type="match status" value="1"/>
</dbReference>
<dbReference type="Proteomes" id="UP000002748">
    <property type="component" value="Unassembled WGS sequence"/>
</dbReference>
<feature type="domain" description="CENP-V/GFA" evidence="5">
    <location>
        <begin position="34"/>
        <end position="106"/>
    </location>
</feature>
<organism evidence="6 7">
    <name type="scientific">Trichosporon asahii var. asahii (strain ATCC 90039 / CBS 2479 / JCM 2466 / KCTC 7840 / NBRC 103889/ NCYC 2677 / UAMH 7654)</name>
    <name type="common">Yeast</name>
    <dbReference type="NCBI Taxonomy" id="1186058"/>
    <lineage>
        <taxon>Eukaryota</taxon>
        <taxon>Fungi</taxon>
        <taxon>Dikarya</taxon>
        <taxon>Basidiomycota</taxon>
        <taxon>Agaricomycotina</taxon>
        <taxon>Tremellomycetes</taxon>
        <taxon>Trichosporonales</taxon>
        <taxon>Trichosporonaceae</taxon>
        <taxon>Trichosporon</taxon>
    </lineage>
</organism>
<dbReference type="InterPro" id="IPR006913">
    <property type="entry name" value="CENP-V/GFA"/>
</dbReference>
<dbReference type="AlphaFoldDB" id="J5T3R0"/>
<evidence type="ECO:0000313" key="7">
    <source>
        <dbReference type="Proteomes" id="UP000002748"/>
    </source>
</evidence>
<name>J5T3R0_TRIAS</name>
<accession>J5T3R0</accession>
<evidence type="ECO:0000313" key="6">
    <source>
        <dbReference type="EMBL" id="EJT48981.1"/>
    </source>
</evidence>
<protein>
    <recommendedName>
        <fullName evidence="5">CENP-V/GFA domain-containing protein</fullName>
    </recommendedName>
</protein>
<dbReference type="InterPro" id="IPR011057">
    <property type="entry name" value="Mss4-like_sf"/>
</dbReference>
<dbReference type="EMBL" id="ALBS01000183">
    <property type="protein sequence ID" value="EJT48981.1"/>
    <property type="molecule type" value="Genomic_DNA"/>
</dbReference>